<name>A0AAW0WLB7_CHEQU</name>
<evidence type="ECO:0000313" key="7">
    <source>
        <dbReference type="EMBL" id="KAK8731630.1"/>
    </source>
</evidence>
<dbReference type="PROSITE" id="PS50850">
    <property type="entry name" value="MFS"/>
    <property type="match status" value="1"/>
</dbReference>
<proteinExistence type="predicted"/>
<dbReference type="InterPro" id="IPR020846">
    <property type="entry name" value="MFS_dom"/>
</dbReference>
<dbReference type="InterPro" id="IPR036259">
    <property type="entry name" value="MFS_trans_sf"/>
</dbReference>
<dbReference type="GO" id="GO:0016020">
    <property type="term" value="C:membrane"/>
    <property type="evidence" value="ECO:0007669"/>
    <property type="project" value="UniProtKB-SubCell"/>
</dbReference>
<gene>
    <name evidence="7" type="ORF">OTU49_007397</name>
</gene>
<dbReference type="AlphaFoldDB" id="A0AAW0WLB7"/>
<dbReference type="Pfam" id="PF07690">
    <property type="entry name" value="MFS_1"/>
    <property type="match status" value="1"/>
</dbReference>
<comment type="caution">
    <text evidence="7">The sequence shown here is derived from an EMBL/GenBank/DDBJ whole genome shotgun (WGS) entry which is preliminary data.</text>
</comment>
<dbReference type="InterPro" id="IPR011701">
    <property type="entry name" value="MFS"/>
</dbReference>
<feature type="transmembrane region" description="Helical" evidence="5">
    <location>
        <begin position="71"/>
        <end position="104"/>
    </location>
</feature>
<protein>
    <recommendedName>
        <fullName evidence="6">Major facilitator superfamily (MFS) profile domain-containing protein</fullName>
    </recommendedName>
</protein>
<evidence type="ECO:0000256" key="5">
    <source>
        <dbReference type="SAM" id="Phobius"/>
    </source>
</evidence>
<evidence type="ECO:0000259" key="6">
    <source>
        <dbReference type="PROSITE" id="PS50850"/>
    </source>
</evidence>
<organism evidence="7 8">
    <name type="scientific">Cherax quadricarinatus</name>
    <name type="common">Australian red claw crayfish</name>
    <dbReference type="NCBI Taxonomy" id="27406"/>
    <lineage>
        <taxon>Eukaryota</taxon>
        <taxon>Metazoa</taxon>
        <taxon>Ecdysozoa</taxon>
        <taxon>Arthropoda</taxon>
        <taxon>Crustacea</taxon>
        <taxon>Multicrustacea</taxon>
        <taxon>Malacostraca</taxon>
        <taxon>Eumalacostraca</taxon>
        <taxon>Eucarida</taxon>
        <taxon>Decapoda</taxon>
        <taxon>Pleocyemata</taxon>
        <taxon>Astacidea</taxon>
        <taxon>Parastacoidea</taxon>
        <taxon>Parastacidae</taxon>
        <taxon>Cherax</taxon>
    </lineage>
</organism>
<feature type="non-terminal residue" evidence="7">
    <location>
        <position position="115"/>
    </location>
</feature>
<comment type="subcellular location">
    <subcellularLocation>
        <location evidence="1">Membrane</location>
        <topology evidence="1">Multi-pass membrane protein</topology>
    </subcellularLocation>
</comment>
<evidence type="ECO:0000256" key="4">
    <source>
        <dbReference type="ARBA" id="ARBA00023136"/>
    </source>
</evidence>
<feature type="non-terminal residue" evidence="7">
    <location>
        <position position="1"/>
    </location>
</feature>
<feature type="domain" description="Major facilitator superfamily (MFS) profile" evidence="6">
    <location>
        <begin position="1"/>
        <end position="115"/>
    </location>
</feature>
<dbReference type="Proteomes" id="UP001445076">
    <property type="component" value="Unassembled WGS sequence"/>
</dbReference>
<evidence type="ECO:0000256" key="2">
    <source>
        <dbReference type="ARBA" id="ARBA00022692"/>
    </source>
</evidence>
<dbReference type="SUPFAM" id="SSF103473">
    <property type="entry name" value="MFS general substrate transporter"/>
    <property type="match status" value="1"/>
</dbReference>
<feature type="transmembrane region" description="Helical" evidence="5">
    <location>
        <begin position="48"/>
        <end position="65"/>
    </location>
</feature>
<evidence type="ECO:0000256" key="3">
    <source>
        <dbReference type="ARBA" id="ARBA00022989"/>
    </source>
</evidence>
<reference evidence="7 8" key="1">
    <citation type="journal article" date="2024" name="BMC Genomics">
        <title>Genome assembly of redclaw crayfish (Cherax quadricarinatus) provides insights into its immune adaptation and hypoxia tolerance.</title>
        <authorList>
            <person name="Liu Z."/>
            <person name="Zheng J."/>
            <person name="Li H."/>
            <person name="Fang K."/>
            <person name="Wang S."/>
            <person name="He J."/>
            <person name="Zhou D."/>
            <person name="Weng S."/>
            <person name="Chi M."/>
            <person name="Gu Z."/>
            <person name="He J."/>
            <person name="Li F."/>
            <person name="Wang M."/>
        </authorList>
    </citation>
    <scope>NUCLEOTIDE SEQUENCE [LARGE SCALE GENOMIC DNA]</scope>
    <source>
        <strain evidence="7">ZL_2023a</strain>
    </source>
</reference>
<keyword evidence="3 5" id="KW-1133">Transmembrane helix</keyword>
<dbReference type="Gene3D" id="1.20.1250.20">
    <property type="entry name" value="MFS general substrate transporter like domains"/>
    <property type="match status" value="1"/>
</dbReference>
<accession>A0AAW0WLB7</accession>
<keyword evidence="2 5" id="KW-0812">Transmembrane</keyword>
<dbReference type="EMBL" id="JARKIK010000060">
    <property type="protein sequence ID" value="KAK8731630.1"/>
    <property type="molecule type" value="Genomic_DNA"/>
</dbReference>
<keyword evidence="4 5" id="KW-0472">Membrane</keyword>
<evidence type="ECO:0000313" key="8">
    <source>
        <dbReference type="Proteomes" id="UP001445076"/>
    </source>
</evidence>
<dbReference type="GO" id="GO:0022857">
    <property type="term" value="F:transmembrane transporter activity"/>
    <property type="evidence" value="ECO:0007669"/>
    <property type="project" value="InterPro"/>
</dbReference>
<evidence type="ECO:0000256" key="1">
    <source>
        <dbReference type="ARBA" id="ARBA00004141"/>
    </source>
</evidence>
<sequence length="115" mass="12917">STNGSSSVGLEDEPCTEWDFDTSVFTSTLTSEFSLVCKRDHLRATYQSIYMMGTIFSPLLAGYLADRYGRWRVVLVMQLVTSTIVISLCFIHSFTFIVVARFVLGTVNLPTLFIL</sequence>
<keyword evidence="8" id="KW-1185">Reference proteome</keyword>
<dbReference type="PANTHER" id="PTHR24064">
    <property type="entry name" value="SOLUTE CARRIER FAMILY 22 MEMBER"/>
    <property type="match status" value="1"/>
</dbReference>